<feature type="transmembrane region" description="Helical" evidence="1">
    <location>
        <begin position="25"/>
        <end position="44"/>
    </location>
</feature>
<protein>
    <submittedName>
        <fullName evidence="2">Uncharacterized protein</fullName>
    </submittedName>
</protein>
<feature type="transmembrane region" description="Helical" evidence="1">
    <location>
        <begin position="299"/>
        <end position="316"/>
    </location>
</feature>
<evidence type="ECO:0000313" key="2">
    <source>
        <dbReference type="EMBL" id="SEN81081.1"/>
    </source>
</evidence>
<keyword evidence="1" id="KW-0472">Membrane</keyword>
<gene>
    <name evidence="2" type="ORF">SAMN04488077_13212</name>
</gene>
<dbReference type="AlphaFoldDB" id="A0A1H8JKM5"/>
<dbReference type="Proteomes" id="UP000182160">
    <property type="component" value="Unassembled WGS sequence"/>
</dbReference>
<evidence type="ECO:0000256" key="1">
    <source>
        <dbReference type="SAM" id="Phobius"/>
    </source>
</evidence>
<sequence>MSAAPDDRAEPHEGKGRRGPSLTNVMRVVLVSFIALFIAYWIFFERYLSRSIIVDAQTGALKVVLEAELSGKAFRDLWYCERIGDNERAKAVPSSAAGCPSRTHHWVGPDPLATPILPAGTELEITSFPNALRIDITSLPERFAGSDIGRLEAGALLLESRAALDALGTLPLSGKVEIGARFSETDRLSIVNGSYQVRGYSLTGLARGEMRQLRGGALLAGARVRFVEPDGETATGHVAVMFPDPESALMRVTAMSDRIRRPDNSEWEPVNNNLGIRYYFTREVLIRPSFLESLILDPMLQLLAMVFGAIAGYGWLERLLTVRSKKTSL</sequence>
<name>A0A1H8JKM5_9RHOB</name>
<reference evidence="2 3" key="1">
    <citation type="submission" date="2016-10" db="EMBL/GenBank/DDBJ databases">
        <authorList>
            <person name="de Groot N.N."/>
        </authorList>
    </citation>
    <scope>NUCLEOTIDE SEQUENCE [LARGE SCALE GENOMIC DNA]</scope>
    <source>
        <strain evidence="2 3">DSM 11457</strain>
    </source>
</reference>
<keyword evidence="1" id="KW-1133">Transmembrane helix</keyword>
<dbReference type="RefSeq" id="WP_074788319.1">
    <property type="nucleotide sequence ID" value="NZ_FOBO01000032.1"/>
</dbReference>
<organism evidence="2 3">
    <name type="scientific">Roseovarius tolerans</name>
    <dbReference type="NCBI Taxonomy" id="74031"/>
    <lineage>
        <taxon>Bacteria</taxon>
        <taxon>Pseudomonadati</taxon>
        <taxon>Pseudomonadota</taxon>
        <taxon>Alphaproteobacteria</taxon>
        <taxon>Rhodobacterales</taxon>
        <taxon>Roseobacteraceae</taxon>
        <taxon>Roseovarius</taxon>
    </lineage>
</organism>
<dbReference type="EMBL" id="FOBO01000032">
    <property type="protein sequence ID" value="SEN81081.1"/>
    <property type="molecule type" value="Genomic_DNA"/>
</dbReference>
<evidence type="ECO:0000313" key="3">
    <source>
        <dbReference type="Proteomes" id="UP000182160"/>
    </source>
</evidence>
<proteinExistence type="predicted"/>
<keyword evidence="1" id="KW-0812">Transmembrane</keyword>
<accession>A0A1H8JKM5</accession>